<dbReference type="EMBL" id="GGMS01013167">
    <property type="protein sequence ID" value="MBY82370.1"/>
    <property type="molecule type" value="Transcribed_RNA"/>
</dbReference>
<organism evidence="1">
    <name type="scientific">Sipha flava</name>
    <name type="common">yellow sugarcane aphid</name>
    <dbReference type="NCBI Taxonomy" id="143950"/>
    <lineage>
        <taxon>Eukaryota</taxon>
        <taxon>Metazoa</taxon>
        <taxon>Ecdysozoa</taxon>
        <taxon>Arthropoda</taxon>
        <taxon>Hexapoda</taxon>
        <taxon>Insecta</taxon>
        <taxon>Pterygota</taxon>
        <taxon>Neoptera</taxon>
        <taxon>Paraneoptera</taxon>
        <taxon>Hemiptera</taxon>
        <taxon>Sternorrhyncha</taxon>
        <taxon>Aphidomorpha</taxon>
        <taxon>Aphidoidea</taxon>
        <taxon>Aphididae</taxon>
        <taxon>Sipha</taxon>
    </lineage>
</organism>
<protein>
    <submittedName>
        <fullName evidence="1">Uncharacterized protein</fullName>
    </submittedName>
</protein>
<proteinExistence type="predicted"/>
<evidence type="ECO:0000313" key="1">
    <source>
        <dbReference type="EMBL" id="MBY82370.1"/>
    </source>
</evidence>
<dbReference type="AlphaFoldDB" id="A0A2S2QXY9"/>
<gene>
    <name evidence="1" type="ORF">g.64521</name>
</gene>
<reference evidence="1" key="1">
    <citation type="submission" date="2018-04" db="EMBL/GenBank/DDBJ databases">
        <title>Transcriptome assembly of Sipha flava.</title>
        <authorList>
            <person name="Scully E.D."/>
            <person name="Geib S.M."/>
            <person name="Palmer N.A."/>
            <person name="Koch K."/>
            <person name="Bradshaw J."/>
            <person name="Heng-Moss T."/>
            <person name="Sarath G."/>
        </authorList>
    </citation>
    <scope>NUCLEOTIDE SEQUENCE</scope>
</reference>
<name>A0A2S2QXY9_9HEMI</name>
<accession>A0A2S2QXY9</accession>
<sequence>MVYRVARARDGETDKARTDGKHGCNIHANTRNNIHDANIFYYLLEFRKFRPMLNLFKNDSTDPGGLYFFFLIFRTRRLSIYCRTHAIIPRHTFLLTKAYHYKFKIKKNITY</sequence>